<keyword evidence="6" id="KW-0238">DNA-binding</keyword>
<sequence length="156" mass="18251">MLKITDENAYLEELKFRLKEEGFKLTHQRRNIVEVLLNAHGKHMSSEEIYDVVKRGCPEIGLATVYRTLQVLDKLGYTNKLNLDDGCVRYELTLDKNAHNHHHLVCKNCSKIIEVEEDLLDQLEDVIKEKYGFDVENHDVKFNGYCRECSQKLRKA</sequence>
<dbReference type="Proteomes" id="UP000003379">
    <property type="component" value="Unassembled WGS sequence"/>
</dbReference>
<dbReference type="SUPFAM" id="SSF46785">
    <property type="entry name" value="Winged helix' DNA-binding domain"/>
    <property type="match status" value="1"/>
</dbReference>
<gene>
    <name evidence="11" type="ORF">HMPREF9628_01987</name>
    <name evidence="10" type="ORF">HMPREF9629_01127</name>
</gene>
<evidence type="ECO:0000313" key="11">
    <source>
        <dbReference type="EMBL" id="EHL18847.1"/>
    </source>
</evidence>
<dbReference type="InterPro" id="IPR002481">
    <property type="entry name" value="FUR"/>
</dbReference>
<evidence type="ECO:0000256" key="7">
    <source>
        <dbReference type="ARBA" id="ARBA00023163"/>
    </source>
</evidence>
<dbReference type="InterPro" id="IPR043135">
    <property type="entry name" value="Fur_C"/>
</dbReference>
<comment type="cofactor">
    <cofactor evidence="9">
        <name>Mn(2+)</name>
        <dbReference type="ChEBI" id="CHEBI:29035"/>
    </cofactor>
    <cofactor evidence="9">
        <name>Fe(2+)</name>
        <dbReference type="ChEBI" id="CHEBI:29033"/>
    </cofactor>
    <text evidence="9">Binds 1 Mn(2+) or Fe(2+) ion per subunit.</text>
</comment>
<feature type="binding site" evidence="9">
    <location>
        <position position="138"/>
    </location>
    <ligand>
        <name>Fe cation</name>
        <dbReference type="ChEBI" id="CHEBI:24875"/>
    </ligand>
</feature>
<reference evidence="10 13" key="1">
    <citation type="submission" date="2011-08" db="EMBL/GenBank/DDBJ databases">
        <title>The Genome Sequence of Eubacteriaceae bacterium ACC19a.</title>
        <authorList>
            <consortium name="The Broad Institute Genome Sequencing Platform"/>
            <person name="Earl A."/>
            <person name="Ward D."/>
            <person name="Feldgarden M."/>
            <person name="Gevers D."/>
            <person name="Sizova M."/>
            <person name="Hazen A."/>
            <person name="Epstein S."/>
            <person name="Young S.K."/>
            <person name="Zeng Q."/>
            <person name="Gargeya S."/>
            <person name="Fitzgerald M."/>
            <person name="Haas B."/>
            <person name="Abouelleil A."/>
            <person name="Alvarado L."/>
            <person name="Arachchi H.M."/>
            <person name="Berlin A."/>
            <person name="Brown A."/>
            <person name="Chapman S.B."/>
            <person name="Chen Z."/>
            <person name="Dunbar C."/>
            <person name="Freedman E."/>
            <person name="Gearin G."/>
            <person name="Gellesch M."/>
            <person name="Goldberg J."/>
            <person name="Griggs A."/>
            <person name="Gujja S."/>
            <person name="Heiman D."/>
            <person name="Howarth C."/>
            <person name="Larson L."/>
            <person name="Lui A."/>
            <person name="MacDonald P.J.P."/>
            <person name="Montmayeur A."/>
            <person name="Murphy C."/>
            <person name="Neiman D."/>
            <person name="Pearson M."/>
            <person name="Priest M."/>
            <person name="Roberts A."/>
            <person name="Saif S."/>
            <person name="Shea T."/>
            <person name="Shenoy N."/>
            <person name="Sisk P."/>
            <person name="Stolte C."/>
            <person name="Sykes S."/>
            <person name="Wortman J."/>
            <person name="Nusbaum C."/>
            <person name="Birren B."/>
        </authorList>
    </citation>
    <scope>NUCLEOTIDE SEQUENCE [LARGE SCALE GENOMIC DNA]</scope>
    <source>
        <strain evidence="10 13">ACC19a</strain>
    </source>
</reference>
<dbReference type="Gene3D" id="1.10.10.10">
    <property type="entry name" value="Winged helix-like DNA-binding domain superfamily/Winged helix DNA-binding domain"/>
    <property type="match status" value="1"/>
</dbReference>
<accession>G9XDW4</accession>
<dbReference type="GO" id="GO:0045892">
    <property type="term" value="P:negative regulation of DNA-templated transcription"/>
    <property type="evidence" value="ECO:0007669"/>
    <property type="project" value="TreeGrafter"/>
</dbReference>
<evidence type="ECO:0000256" key="6">
    <source>
        <dbReference type="ARBA" id="ARBA00023125"/>
    </source>
</evidence>
<dbReference type="GO" id="GO:1900376">
    <property type="term" value="P:regulation of secondary metabolite biosynthetic process"/>
    <property type="evidence" value="ECO:0007669"/>
    <property type="project" value="TreeGrafter"/>
</dbReference>
<name>G9XDW4_9FIRM</name>
<keyword evidence="4 8" id="KW-0862">Zinc</keyword>
<dbReference type="EMBL" id="AFZE01000002">
    <property type="protein sequence ID" value="EHL16580.1"/>
    <property type="molecule type" value="Genomic_DNA"/>
</dbReference>
<evidence type="ECO:0000313" key="12">
    <source>
        <dbReference type="Proteomes" id="UP000003379"/>
    </source>
</evidence>
<comment type="caution">
    <text evidence="11">The sequence shown here is derived from an EMBL/GenBank/DDBJ whole genome shotgun (WGS) entry which is preliminary data.</text>
</comment>
<dbReference type="STRING" id="796937.HMPREF9630_00416"/>
<protein>
    <recommendedName>
        <fullName evidence="14">Ferric uptake regulator family protein</fullName>
    </recommendedName>
</protein>
<evidence type="ECO:0000256" key="3">
    <source>
        <dbReference type="ARBA" id="ARBA00022723"/>
    </source>
</evidence>
<dbReference type="GO" id="GO:0000976">
    <property type="term" value="F:transcription cis-regulatory region binding"/>
    <property type="evidence" value="ECO:0007669"/>
    <property type="project" value="TreeGrafter"/>
</dbReference>
<dbReference type="InterPro" id="IPR036388">
    <property type="entry name" value="WH-like_DNA-bd_sf"/>
</dbReference>
<evidence type="ECO:0000313" key="10">
    <source>
        <dbReference type="EMBL" id="EHL16580.1"/>
    </source>
</evidence>
<dbReference type="Proteomes" id="UP000006437">
    <property type="component" value="Unassembled WGS sequence"/>
</dbReference>
<evidence type="ECO:0000256" key="4">
    <source>
        <dbReference type="ARBA" id="ARBA00022833"/>
    </source>
</evidence>
<keyword evidence="5" id="KW-0805">Transcription regulation</keyword>
<dbReference type="GO" id="GO:0003700">
    <property type="term" value="F:DNA-binding transcription factor activity"/>
    <property type="evidence" value="ECO:0007669"/>
    <property type="project" value="InterPro"/>
</dbReference>
<evidence type="ECO:0000256" key="5">
    <source>
        <dbReference type="ARBA" id="ARBA00023015"/>
    </source>
</evidence>
<dbReference type="FunFam" id="1.10.10.10:FF:000051">
    <property type="entry name" value="Fur family transcriptional regulator"/>
    <property type="match status" value="1"/>
</dbReference>
<dbReference type="AlphaFoldDB" id="G9XDW4"/>
<dbReference type="EMBL" id="AFZG01000038">
    <property type="protein sequence ID" value="EHL18847.1"/>
    <property type="molecule type" value="Genomic_DNA"/>
</dbReference>
<evidence type="ECO:0008006" key="14">
    <source>
        <dbReference type="Google" id="ProtNLM"/>
    </source>
</evidence>
<feature type="binding site" evidence="8">
    <location>
        <position position="146"/>
    </location>
    <ligand>
        <name>Zn(2+)</name>
        <dbReference type="ChEBI" id="CHEBI:29105"/>
    </ligand>
</feature>
<keyword evidence="2" id="KW-0678">Repressor</keyword>
<dbReference type="InterPro" id="IPR036390">
    <property type="entry name" value="WH_DNA-bd_sf"/>
</dbReference>
<evidence type="ECO:0000256" key="1">
    <source>
        <dbReference type="ARBA" id="ARBA00007957"/>
    </source>
</evidence>
<reference evidence="11 12" key="2">
    <citation type="submission" date="2011-08" db="EMBL/GenBank/DDBJ databases">
        <title>The Genome Sequence of Eubacteriaceae bacterium CM5.</title>
        <authorList>
            <consortium name="The Broad Institute Genome Sequencing Platform"/>
            <person name="Earl A."/>
            <person name="Ward D."/>
            <person name="Feldgarden M."/>
            <person name="Gevers D."/>
            <person name="Sizova M."/>
            <person name="Hazen A."/>
            <person name="Epstein S."/>
            <person name="Young S.K."/>
            <person name="Zeng Q."/>
            <person name="Gargeya S."/>
            <person name="Fitzgerald M."/>
            <person name="Haas B."/>
            <person name="Abouelleil A."/>
            <person name="Alvarado L."/>
            <person name="Arachchi H.M."/>
            <person name="Berlin A."/>
            <person name="Brown A."/>
            <person name="Chapman S.B."/>
            <person name="Chen Z."/>
            <person name="Dunbar C."/>
            <person name="Freedman E."/>
            <person name="Gearin G."/>
            <person name="Gellesch M."/>
            <person name="Goldberg J."/>
            <person name="Griggs A."/>
            <person name="Gujja S."/>
            <person name="Heiman D."/>
            <person name="Howarth C."/>
            <person name="Larson L."/>
            <person name="Lui A."/>
            <person name="MacDonald P.J.P."/>
            <person name="Montmayeur A."/>
            <person name="Murphy C."/>
            <person name="Neiman D."/>
            <person name="Pearson M."/>
            <person name="Priest M."/>
            <person name="Roberts A."/>
            <person name="Saif S."/>
            <person name="Shea T."/>
            <person name="Shenoy N."/>
            <person name="Sisk P."/>
            <person name="Stolte C."/>
            <person name="Sykes S."/>
            <person name="Wortman J."/>
            <person name="Nusbaum C."/>
            <person name="Birren B."/>
        </authorList>
    </citation>
    <scope>NUCLEOTIDE SEQUENCE [LARGE SCALE GENOMIC DNA]</scope>
    <source>
        <strain evidence="11 12">CM5</strain>
    </source>
</reference>
<evidence type="ECO:0000256" key="2">
    <source>
        <dbReference type="ARBA" id="ARBA00022491"/>
    </source>
</evidence>
<accession>G9WY76</accession>
<dbReference type="PATRIC" id="fig|796937.3.peg.319"/>
<dbReference type="Pfam" id="PF01475">
    <property type="entry name" value="FUR"/>
    <property type="match status" value="1"/>
</dbReference>
<keyword evidence="3 8" id="KW-0479">Metal-binding</keyword>
<comment type="similarity">
    <text evidence="1">Belongs to the Fur family.</text>
</comment>
<proteinExistence type="inferred from homology"/>
<evidence type="ECO:0000256" key="8">
    <source>
        <dbReference type="PIRSR" id="PIRSR602481-1"/>
    </source>
</evidence>
<organism evidence="11 12">
    <name type="scientific">Peptoanaerobacter stomatis</name>
    <dbReference type="NCBI Taxonomy" id="796937"/>
    <lineage>
        <taxon>Bacteria</taxon>
        <taxon>Bacillati</taxon>
        <taxon>Bacillota</taxon>
        <taxon>Clostridia</taxon>
        <taxon>Peptostreptococcales</taxon>
        <taxon>Filifactoraceae</taxon>
        <taxon>Peptoanaerobacter</taxon>
    </lineage>
</organism>
<feature type="binding site" evidence="8">
    <location>
        <position position="149"/>
    </location>
    <ligand>
        <name>Zn(2+)</name>
        <dbReference type="ChEBI" id="CHEBI:29105"/>
    </ligand>
</feature>
<dbReference type="GO" id="GO:0008270">
    <property type="term" value="F:zinc ion binding"/>
    <property type="evidence" value="ECO:0007669"/>
    <property type="project" value="TreeGrafter"/>
</dbReference>
<dbReference type="Gene3D" id="3.30.1490.190">
    <property type="match status" value="1"/>
</dbReference>
<keyword evidence="7" id="KW-0804">Transcription</keyword>
<evidence type="ECO:0000313" key="13">
    <source>
        <dbReference type="Proteomes" id="UP000006437"/>
    </source>
</evidence>
<dbReference type="HOGENOM" id="CLU_096072_3_1_9"/>
<dbReference type="RefSeq" id="WP_009525362.1">
    <property type="nucleotide sequence ID" value="NZ_JBQMYE010000025.1"/>
</dbReference>
<evidence type="ECO:0000256" key="9">
    <source>
        <dbReference type="PIRSR" id="PIRSR602481-2"/>
    </source>
</evidence>
<feature type="binding site" evidence="8">
    <location>
        <position position="106"/>
    </location>
    <ligand>
        <name>Zn(2+)</name>
        <dbReference type="ChEBI" id="CHEBI:29105"/>
    </ligand>
</feature>
<dbReference type="PANTHER" id="PTHR33202">
    <property type="entry name" value="ZINC UPTAKE REGULATION PROTEIN"/>
    <property type="match status" value="1"/>
</dbReference>
<dbReference type="PANTHER" id="PTHR33202:SF7">
    <property type="entry name" value="FERRIC UPTAKE REGULATION PROTEIN"/>
    <property type="match status" value="1"/>
</dbReference>
<dbReference type="CDD" id="cd07153">
    <property type="entry name" value="Fur_like"/>
    <property type="match status" value="1"/>
</dbReference>
<comment type="cofactor">
    <cofactor evidence="8">
        <name>Zn(2+)</name>
        <dbReference type="ChEBI" id="CHEBI:29105"/>
    </cofactor>
    <text evidence="8">Binds 1 zinc ion per subunit.</text>
</comment>
<feature type="binding site" evidence="8">
    <location>
        <position position="109"/>
    </location>
    <ligand>
        <name>Zn(2+)</name>
        <dbReference type="ChEBI" id="CHEBI:29105"/>
    </ligand>
</feature>
<keyword evidence="9" id="KW-0408">Iron</keyword>